<proteinExistence type="predicted"/>
<dbReference type="AlphaFoldDB" id="Q22GV7"/>
<feature type="region of interest" description="Disordered" evidence="1">
    <location>
        <begin position="25"/>
        <end position="54"/>
    </location>
</feature>
<evidence type="ECO:0000313" key="3">
    <source>
        <dbReference type="Proteomes" id="UP000009168"/>
    </source>
</evidence>
<sequence length="676" mass="80277">MSNFYQKFPNPQSAQRANYNECNFSQNNPSYKGEETTTSYNTQSSTQYNSQKTYNSQNKNVNNAYQNIYRNNQQSSQAEQKNQNQQNNYYNYFARQKTPKRCYTQQSASMNEKTNQYSSQAKQTNENQQNNYSAREKTPKRCNTYQNASMNEKTQKFQPKYQKNINGFNINQQKQNQQQFTYLSIQYQPQTKVKDWLNLDISNDLNAYQQNYNHIGLTLKENIQYDYAKGCQFCQLKDKGNEIFKQIISQCEKEKVPINQIKVQLQQAMTYYEAAEGLSQLNQEKASIFKNIATINFKLLLYHCQPFNQVDFFKKGISSMKQAFEFAQRDKKKNNDWYAQLLFLKNQTLKEILNTILNQQSNIKIEQSKIISDLKTFAKEISLEIDQDSHLITQKQIFSIQEEFIQDCKQSEDFIQAQNLQENLNLDLKRLYEASQKSSNEKIKFYFNQRYLKLDESLLEYQAFKYLQLGNQIYKNEQDKKIIQVSYKLIDSESIWDAVDAYKAAIKLFEGKFLHIEAESYFMLGQIYQEMFGNDNQKVHEYIRNSISLDFNSTKINRKQWYSSAIHIMKILQDKSVEKDSQMFEIWKSKNKNIIDQIDLNQSKGIVEFTKWITKMYMPSFCQNFQLENFENNKKLLHKVMLLYHGDKITGESQHFKFIAKQIMIHLTTFYEQVKG</sequence>
<dbReference type="KEGG" id="tet:TTHERM_00655990"/>
<dbReference type="EMBL" id="GG662502">
    <property type="protein sequence ID" value="EAR84567.1"/>
    <property type="molecule type" value="Genomic_DNA"/>
</dbReference>
<name>Q22GV7_TETTS</name>
<dbReference type="HOGENOM" id="CLU_406834_0_0_1"/>
<protein>
    <submittedName>
        <fullName evidence="2">Uncharacterized protein</fullName>
    </submittedName>
</protein>
<dbReference type="InParanoid" id="Q22GV7"/>
<dbReference type="Proteomes" id="UP000009168">
    <property type="component" value="Unassembled WGS sequence"/>
</dbReference>
<reference evidence="3" key="1">
    <citation type="journal article" date="2006" name="PLoS Biol.">
        <title>Macronuclear genome sequence of the ciliate Tetrahymena thermophila, a model eukaryote.</title>
        <authorList>
            <person name="Eisen J.A."/>
            <person name="Coyne R.S."/>
            <person name="Wu M."/>
            <person name="Wu D."/>
            <person name="Thiagarajan M."/>
            <person name="Wortman J.R."/>
            <person name="Badger J.H."/>
            <person name="Ren Q."/>
            <person name="Amedeo P."/>
            <person name="Jones K.M."/>
            <person name="Tallon L.J."/>
            <person name="Delcher A.L."/>
            <person name="Salzberg S.L."/>
            <person name="Silva J.C."/>
            <person name="Haas B.J."/>
            <person name="Majoros W.H."/>
            <person name="Farzad M."/>
            <person name="Carlton J.M."/>
            <person name="Smith R.K. Jr."/>
            <person name="Garg J."/>
            <person name="Pearlman R.E."/>
            <person name="Karrer K.M."/>
            <person name="Sun L."/>
            <person name="Manning G."/>
            <person name="Elde N.C."/>
            <person name="Turkewitz A.P."/>
            <person name="Asai D.J."/>
            <person name="Wilkes D.E."/>
            <person name="Wang Y."/>
            <person name="Cai H."/>
            <person name="Collins K."/>
            <person name="Stewart B.A."/>
            <person name="Lee S.R."/>
            <person name="Wilamowska K."/>
            <person name="Weinberg Z."/>
            <person name="Ruzzo W.L."/>
            <person name="Wloga D."/>
            <person name="Gaertig J."/>
            <person name="Frankel J."/>
            <person name="Tsao C.-C."/>
            <person name="Gorovsky M.A."/>
            <person name="Keeling P.J."/>
            <person name="Waller R.F."/>
            <person name="Patron N.J."/>
            <person name="Cherry J.M."/>
            <person name="Stover N.A."/>
            <person name="Krieger C.J."/>
            <person name="del Toro C."/>
            <person name="Ryder H.F."/>
            <person name="Williamson S.C."/>
            <person name="Barbeau R.A."/>
            <person name="Hamilton E.P."/>
            <person name="Orias E."/>
        </authorList>
    </citation>
    <scope>NUCLEOTIDE SEQUENCE [LARGE SCALE GENOMIC DNA]</scope>
    <source>
        <strain evidence="3">SB210</strain>
    </source>
</reference>
<organism evidence="2 3">
    <name type="scientific">Tetrahymena thermophila (strain SB210)</name>
    <dbReference type="NCBI Taxonomy" id="312017"/>
    <lineage>
        <taxon>Eukaryota</taxon>
        <taxon>Sar</taxon>
        <taxon>Alveolata</taxon>
        <taxon>Ciliophora</taxon>
        <taxon>Intramacronucleata</taxon>
        <taxon>Oligohymenophorea</taxon>
        <taxon>Hymenostomatida</taxon>
        <taxon>Tetrahymenina</taxon>
        <taxon>Tetrahymenidae</taxon>
        <taxon>Tetrahymena</taxon>
    </lineage>
</organism>
<keyword evidence="3" id="KW-1185">Reference proteome</keyword>
<gene>
    <name evidence="2" type="ORF">TTHERM_00655990</name>
</gene>
<accession>Q22GV7</accession>
<feature type="compositionally biased region" description="Low complexity" evidence="1">
    <location>
        <begin position="36"/>
        <end position="54"/>
    </location>
</feature>
<evidence type="ECO:0000313" key="2">
    <source>
        <dbReference type="EMBL" id="EAR84567.1"/>
    </source>
</evidence>
<evidence type="ECO:0000256" key="1">
    <source>
        <dbReference type="SAM" id="MobiDB-lite"/>
    </source>
</evidence>
<dbReference type="GeneID" id="7823670"/>
<feature type="region of interest" description="Disordered" evidence="1">
    <location>
        <begin position="100"/>
        <end position="139"/>
    </location>
</feature>
<feature type="compositionally biased region" description="Polar residues" evidence="1">
    <location>
        <begin position="103"/>
        <end position="133"/>
    </location>
</feature>
<dbReference type="RefSeq" id="XP_001032230.1">
    <property type="nucleotide sequence ID" value="XM_001032230.4"/>
</dbReference>